<reference evidence="2" key="1">
    <citation type="journal article" date="2023" name="Nat. Plants">
        <title>Single-cell RNA sequencing provides a high-resolution roadmap for understanding the multicellular compartmentation of specialized metabolism.</title>
        <authorList>
            <person name="Sun S."/>
            <person name="Shen X."/>
            <person name="Li Y."/>
            <person name="Li Y."/>
            <person name="Wang S."/>
            <person name="Li R."/>
            <person name="Zhang H."/>
            <person name="Shen G."/>
            <person name="Guo B."/>
            <person name="Wei J."/>
            <person name="Xu J."/>
            <person name="St-Pierre B."/>
            <person name="Chen S."/>
            <person name="Sun C."/>
        </authorList>
    </citation>
    <scope>NUCLEOTIDE SEQUENCE [LARGE SCALE GENOMIC DNA]</scope>
</reference>
<keyword evidence="2" id="KW-1185">Reference proteome</keyword>
<name>A0ACC0BFB0_CATRO</name>
<comment type="caution">
    <text evidence="1">The sequence shown here is derived from an EMBL/GenBank/DDBJ whole genome shotgun (WGS) entry which is preliminary data.</text>
</comment>
<evidence type="ECO:0000313" key="2">
    <source>
        <dbReference type="Proteomes" id="UP001060085"/>
    </source>
</evidence>
<evidence type="ECO:0000313" key="1">
    <source>
        <dbReference type="EMBL" id="KAI5671359.1"/>
    </source>
</evidence>
<organism evidence="1 2">
    <name type="scientific">Catharanthus roseus</name>
    <name type="common">Madagascar periwinkle</name>
    <name type="synonym">Vinca rosea</name>
    <dbReference type="NCBI Taxonomy" id="4058"/>
    <lineage>
        <taxon>Eukaryota</taxon>
        <taxon>Viridiplantae</taxon>
        <taxon>Streptophyta</taxon>
        <taxon>Embryophyta</taxon>
        <taxon>Tracheophyta</taxon>
        <taxon>Spermatophyta</taxon>
        <taxon>Magnoliopsida</taxon>
        <taxon>eudicotyledons</taxon>
        <taxon>Gunneridae</taxon>
        <taxon>Pentapetalae</taxon>
        <taxon>asterids</taxon>
        <taxon>lamiids</taxon>
        <taxon>Gentianales</taxon>
        <taxon>Apocynaceae</taxon>
        <taxon>Rauvolfioideae</taxon>
        <taxon>Vinceae</taxon>
        <taxon>Catharanthinae</taxon>
        <taxon>Catharanthus</taxon>
    </lineage>
</organism>
<dbReference type="Proteomes" id="UP001060085">
    <property type="component" value="Linkage Group LG03"/>
</dbReference>
<protein>
    <submittedName>
        <fullName evidence="1">Uncharacterized protein</fullName>
    </submittedName>
</protein>
<proteinExistence type="predicted"/>
<sequence length="153" mass="16807">MHRNIPVAKGNIGIYNVRELYCTWLLPCTRASSDGVDVSDLGEWIHLKRGVDRGGCGPIGVRGHRIILCGRAKYQELKANAKRLHIETGLPIPTNDLQLLPQSASGGSSSSSLVHLLSSVVADNACIERGRRLWGYIRQAQDKFASFMTSFAF</sequence>
<gene>
    <name evidence="1" type="ORF">M9H77_11723</name>
</gene>
<accession>A0ACC0BFB0</accession>
<dbReference type="EMBL" id="CM044703">
    <property type="protein sequence ID" value="KAI5671359.1"/>
    <property type="molecule type" value="Genomic_DNA"/>
</dbReference>